<feature type="transmembrane region" description="Helical" evidence="8">
    <location>
        <begin position="455"/>
        <end position="473"/>
    </location>
</feature>
<evidence type="ECO:0000256" key="4">
    <source>
        <dbReference type="ARBA" id="ARBA00022475"/>
    </source>
</evidence>
<accession>A0ABU8BYW1</accession>
<feature type="transmembrane region" description="Helical" evidence="8">
    <location>
        <begin position="415"/>
        <end position="434"/>
    </location>
</feature>
<dbReference type="PANTHER" id="PTHR30445:SF9">
    <property type="match status" value="1"/>
</dbReference>
<name>A0ABU8BYW1_9RHOB</name>
<comment type="subcellular location">
    <subcellularLocation>
        <location evidence="1">Cell membrane</location>
        <topology evidence="1">Multi-pass membrane protein</topology>
    </subcellularLocation>
</comment>
<comment type="similarity">
    <text evidence="2">Belongs to the AAE transporter (TC 2.A.81) family.</text>
</comment>
<feature type="transmembrane region" description="Helical" evidence="8">
    <location>
        <begin position="65"/>
        <end position="85"/>
    </location>
</feature>
<evidence type="ECO:0000313" key="11">
    <source>
        <dbReference type="Proteomes" id="UP001431963"/>
    </source>
</evidence>
<evidence type="ECO:0000256" key="8">
    <source>
        <dbReference type="SAM" id="Phobius"/>
    </source>
</evidence>
<keyword evidence="7 8" id="KW-0472">Membrane</keyword>
<dbReference type="NCBIfam" id="TIGR03802">
    <property type="entry name" value="Asp_Ala_antiprt"/>
    <property type="match status" value="1"/>
</dbReference>
<evidence type="ECO:0000256" key="2">
    <source>
        <dbReference type="ARBA" id="ARBA00009854"/>
    </source>
</evidence>
<evidence type="ECO:0000256" key="7">
    <source>
        <dbReference type="ARBA" id="ARBA00023136"/>
    </source>
</evidence>
<keyword evidence="4" id="KW-1003">Cell membrane</keyword>
<organism evidence="10 11">
    <name type="scientific">Gemmobacter denitrificans</name>
    <dbReference type="NCBI Taxonomy" id="3123040"/>
    <lineage>
        <taxon>Bacteria</taxon>
        <taxon>Pseudomonadati</taxon>
        <taxon>Pseudomonadota</taxon>
        <taxon>Alphaproteobacteria</taxon>
        <taxon>Rhodobacterales</taxon>
        <taxon>Paracoccaceae</taxon>
        <taxon>Gemmobacter</taxon>
    </lineage>
</organism>
<dbReference type="Pfam" id="PF02080">
    <property type="entry name" value="TrkA_C"/>
    <property type="match status" value="1"/>
</dbReference>
<gene>
    <name evidence="10" type="primary">aspT</name>
    <name evidence="10" type="ORF">V6590_17220</name>
</gene>
<dbReference type="NCBIfam" id="TIGR01625">
    <property type="entry name" value="YidE_YbjL_dupl"/>
    <property type="match status" value="1"/>
</dbReference>
<dbReference type="PANTHER" id="PTHR30445">
    <property type="entry name" value="K(+)_H(+) ANTIPORTER SUBUNIT KHTT"/>
    <property type="match status" value="1"/>
</dbReference>
<dbReference type="SUPFAM" id="SSF116726">
    <property type="entry name" value="TrkA C-terminal domain-like"/>
    <property type="match status" value="2"/>
</dbReference>
<dbReference type="Pfam" id="PF06826">
    <property type="entry name" value="Asp-Al_Ex"/>
    <property type="match status" value="2"/>
</dbReference>
<evidence type="ECO:0000256" key="3">
    <source>
        <dbReference type="ARBA" id="ARBA00022448"/>
    </source>
</evidence>
<evidence type="ECO:0000313" key="10">
    <source>
        <dbReference type="EMBL" id="MEH7829893.1"/>
    </source>
</evidence>
<proteinExistence type="inferred from homology"/>
<evidence type="ECO:0000256" key="5">
    <source>
        <dbReference type="ARBA" id="ARBA00022692"/>
    </source>
</evidence>
<dbReference type="Gene3D" id="3.30.70.1450">
    <property type="entry name" value="Regulator of K+ conductance, C-terminal domain"/>
    <property type="match status" value="1"/>
</dbReference>
<reference evidence="10" key="1">
    <citation type="submission" date="2024-02" db="EMBL/GenBank/DDBJ databases">
        <title>Genome sequences of strain Gemmobacter sp. JM10B15.</title>
        <authorList>
            <person name="Zhang M."/>
        </authorList>
    </citation>
    <scope>NUCLEOTIDE SEQUENCE</scope>
    <source>
        <strain evidence="10">JM10B15</strain>
    </source>
</reference>
<evidence type="ECO:0000256" key="6">
    <source>
        <dbReference type="ARBA" id="ARBA00022989"/>
    </source>
</evidence>
<keyword evidence="5 8" id="KW-0812">Transmembrane</keyword>
<dbReference type="PROSITE" id="PS51202">
    <property type="entry name" value="RCK_C"/>
    <property type="match status" value="2"/>
</dbReference>
<feature type="transmembrane region" description="Helical" evidence="8">
    <location>
        <begin position="20"/>
        <end position="53"/>
    </location>
</feature>
<dbReference type="InterPro" id="IPR036721">
    <property type="entry name" value="RCK_C_sf"/>
</dbReference>
<evidence type="ECO:0000259" key="9">
    <source>
        <dbReference type="PROSITE" id="PS51202"/>
    </source>
</evidence>
<feature type="transmembrane region" description="Helical" evidence="8">
    <location>
        <begin position="545"/>
        <end position="567"/>
    </location>
</feature>
<dbReference type="EMBL" id="JBALHR010000014">
    <property type="protein sequence ID" value="MEH7829893.1"/>
    <property type="molecule type" value="Genomic_DNA"/>
</dbReference>
<comment type="caution">
    <text evidence="10">The sequence shown here is derived from an EMBL/GenBank/DDBJ whole genome shotgun (WGS) entry which is preliminary data.</text>
</comment>
<protein>
    <submittedName>
        <fullName evidence="10">Aspartate-alanine antiporter</fullName>
    </submittedName>
</protein>
<feature type="transmembrane region" description="Helical" evidence="8">
    <location>
        <begin position="97"/>
        <end position="117"/>
    </location>
</feature>
<keyword evidence="6 8" id="KW-1133">Transmembrane helix</keyword>
<dbReference type="InterPro" id="IPR050144">
    <property type="entry name" value="AAE_transporter"/>
</dbReference>
<feature type="transmembrane region" description="Helical" evidence="8">
    <location>
        <begin position="162"/>
        <end position="185"/>
    </location>
</feature>
<sequence length="587" mass="60855">MLTPITDWILTSLRTHPELAIFITLAIGYWVGAIKFGTFTLGAVTGTLLVGIVIGQIGIDVSPQIKSIFFIMFLFAVGYGVGPQFVRGVAADGLPQAVFAVVICLIVLACVVGGAMVMGYGPGLAAGLLAGSQTISASIGIATDAMVRSGLGGDQLIAEENLIPVAYAISYIFGTVGTGWILAFLGPKLLRINLVEECARYEREHSMGAPAAGMGSAWHQHEIRAFRIPAKGQVTGQTIAAAESAAKGERLFIEGLRKGGKLVALTPDTVLEAGDIVAVSGRREALVALSNLTEEIEDRDLIDIPLETVDVLVTNKRADGATLIDLAKEPFARGVYLNAIRRGTAGMAVPILAQTRLHRGDIMRITGTKTNTDRVVAALGYADRPTTVTNMVLVGLGICIGGLIGSLILPVHGVPITLGTAGGALIAGLVLGWYRTVNPRLGNVPESTLWFMNSVGLNVFIAVVGITAGPTFIAGLQQAGIGIFLTGIFATATPMILAPLIGKYVFRFDPAINLGCCGGARTSTASVAMVGDVAKSNVPMLGYTVPYAVSNTLLTLWGLAVILLIQAGPTGVPPAPPAPAAVTSTGP</sequence>
<feature type="domain" description="RCK C-terminal" evidence="9">
    <location>
        <begin position="296"/>
        <end position="381"/>
    </location>
</feature>
<dbReference type="InterPro" id="IPR022457">
    <property type="entry name" value="Asp_Ala_antiprt"/>
</dbReference>
<evidence type="ECO:0000256" key="1">
    <source>
        <dbReference type="ARBA" id="ARBA00004651"/>
    </source>
</evidence>
<keyword evidence="3" id="KW-0813">Transport</keyword>
<feature type="transmembrane region" description="Helical" evidence="8">
    <location>
        <begin position="479"/>
        <end position="501"/>
    </location>
</feature>
<dbReference type="RefSeq" id="WP_335424920.1">
    <property type="nucleotide sequence ID" value="NZ_JBALHR010000014.1"/>
</dbReference>
<dbReference type="InterPro" id="IPR006037">
    <property type="entry name" value="RCK_C"/>
</dbReference>
<keyword evidence="11" id="KW-1185">Reference proteome</keyword>
<feature type="domain" description="RCK C-terminal" evidence="9">
    <location>
        <begin position="211"/>
        <end position="295"/>
    </location>
</feature>
<dbReference type="Proteomes" id="UP001431963">
    <property type="component" value="Unassembled WGS sequence"/>
</dbReference>
<feature type="transmembrane region" description="Helical" evidence="8">
    <location>
        <begin position="391"/>
        <end position="409"/>
    </location>
</feature>
<dbReference type="InterPro" id="IPR006512">
    <property type="entry name" value="YidE_YbjL"/>
</dbReference>